<comment type="similarity">
    <text evidence="1">Belongs to the glycosyl hydrolase 35 family.</text>
</comment>
<dbReference type="OrthoDB" id="1657402at2759"/>
<dbReference type="GO" id="GO:0005975">
    <property type="term" value="P:carbohydrate metabolic process"/>
    <property type="evidence" value="ECO:0007669"/>
    <property type="project" value="InterPro"/>
</dbReference>
<comment type="caution">
    <text evidence="3">The sequence shown here is derived from an EMBL/GenBank/DDBJ whole genome shotgun (WGS) entry which is preliminary data.</text>
</comment>
<dbReference type="Pfam" id="PF01301">
    <property type="entry name" value="Glyco_hydro_35"/>
    <property type="match status" value="1"/>
</dbReference>
<evidence type="ECO:0000313" key="3">
    <source>
        <dbReference type="EMBL" id="CAD5113047.1"/>
    </source>
</evidence>
<accession>A0A7I8VBI1</accession>
<dbReference type="InterPro" id="IPR001944">
    <property type="entry name" value="Glycoside_Hdrlase_35"/>
</dbReference>
<feature type="domain" description="Glycoside hydrolase 35 catalytic" evidence="2">
    <location>
        <begin position="12"/>
        <end position="310"/>
    </location>
</feature>
<dbReference type="Gene3D" id="3.20.20.80">
    <property type="entry name" value="Glycosidases"/>
    <property type="match status" value="1"/>
</dbReference>
<dbReference type="EMBL" id="CAJFCJ010000003">
    <property type="protein sequence ID" value="CAD5113047.1"/>
    <property type="molecule type" value="Genomic_DNA"/>
</dbReference>
<dbReference type="Proteomes" id="UP000549394">
    <property type="component" value="Unassembled WGS sequence"/>
</dbReference>
<evidence type="ECO:0000313" key="4">
    <source>
        <dbReference type="Proteomes" id="UP000549394"/>
    </source>
</evidence>
<dbReference type="FunFam" id="3.20.20.80:FF:000115">
    <property type="entry name" value="Beta-galactosidase"/>
    <property type="match status" value="1"/>
</dbReference>
<gene>
    <name evidence="3" type="ORF">DGYR_LOCUS2096</name>
</gene>
<evidence type="ECO:0000256" key="1">
    <source>
        <dbReference type="ARBA" id="ARBA00009809"/>
    </source>
</evidence>
<dbReference type="GO" id="GO:0004553">
    <property type="term" value="F:hydrolase activity, hydrolyzing O-glycosyl compounds"/>
    <property type="evidence" value="ECO:0007669"/>
    <property type="project" value="InterPro"/>
</dbReference>
<dbReference type="Gene3D" id="2.60.120.260">
    <property type="entry name" value="Galactose-binding domain-like"/>
    <property type="match status" value="1"/>
</dbReference>
<dbReference type="PRINTS" id="PR00742">
    <property type="entry name" value="GLHYDRLASE35"/>
</dbReference>
<dbReference type="AlphaFoldDB" id="A0A7I8VBI1"/>
<dbReference type="InterPro" id="IPR017853">
    <property type="entry name" value="GH"/>
</dbReference>
<organism evidence="3 4">
    <name type="scientific">Dimorphilus gyrociliatus</name>
    <dbReference type="NCBI Taxonomy" id="2664684"/>
    <lineage>
        <taxon>Eukaryota</taxon>
        <taxon>Metazoa</taxon>
        <taxon>Spiralia</taxon>
        <taxon>Lophotrochozoa</taxon>
        <taxon>Annelida</taxon>
        <taxon>Polychaeta</taxon>
        <taxon>Polychaeta incertae sedis</taxon>
        <taxon>Dinophilidae</taxon>
        <taxon>Dimorphilus</taxon>
    </lineage>
</organism>
<dbReference type="SUPFAM" id="SSF51445">
    <property type="entry name" value="(Trans)glycosidases"/>
    <property type="match status" value="1"/>
</dbReference>
<reference evidence="3 4" key="1">
    <citation type="submission" date="2020-08" db="EMBL/GenBank/DDBJ databases">
        <authorList>
            <person name="Hejnol A."/>
        </authorList>
    </citation>
    <scope>NUCLEOTIDE SEQUENCE [LARGE SCALE GENOMIC DNA]</scope>
</reference>
<proteinExistence type="inferred from homology"/>
<dbReference type="InterPro" id="IPR031330">
    <property type="entry name" value="Gly_Hdrlase_35_cat"/>
</dbReference>
<keyword evidence="4" id="KW-1185">Reference proteome</keyword>
<evidence type="ECO:0000259" key="2">
    <source>
        <dbReference type="Pfam" id="PF01301"/>
    </source>
</evidence>
<name>A0A7I8VBI1_9ANNE</name>
<dbReference type="PANTHER" id="PTHR23421">
    <property type="entry name" value="BETA-GALACTOSIDASE RELATED"/>
    <property type="match status" value="1"/>
</dbReference>
<sequence length="319" mass="37515">MPPALEARNRKFFLKKKQIRILSGACHYFRIVPEYWKDRLIRLKAAGLNCVETYIPWNFHERHRDNFDFKGWRNIRRFVMLAKELDLLVIIRPGPYICAEWEFGGLPSWLLSDPYMQVRSSYKPFVERVEKYFLSLLPELVDLQASNNGPIIAWQIENEYGSYGEDRIYTNFLESCLKREGVTELLFTSDNGAGIMKGPLSGILATVNFQELEHGKLLFHYLKHSLQPKMPLMVMEFWSGWFDHWKGKHEVWPAEEFEKVLRWILNEGSSVNFYMFHGGSNFGFWNGANEELSATNEQEAMNYAPDVTSYGWKEAKKIW</sequence>
<protein>
    <submittedName>
        <fullName evidence="3">DgyrCDS2244</fullName>
    </submittedName>
</protein>